<dbReference type="AlphaFoldDB" id="A0A1R2C4U1"/>
<evidence type="ECO:0000313" key="1">
    <source>
        <dbReference type="EMBL" id="OMJ83989.1"/>
    </source>
</evidence>
<comment type="caution">
    <text evidence="1">The sequence shown here is derived from an EMBL/GenBank/DDBJ whole genome shotgun (WGS) entry which is preliminary data.</text>
</comment>
<reference evidence="1 2" key="1">
    <citation type="submission" date="2016-11" db="EMBL/GenBank/DDBJ databases">
        <title>The macronuclear genome of Stentor coeruleus: a giant cell with tiny introns.</title>
        <authorList>
            <person name="Slabodnick M."/>
            <person name="Ruby J.G."/>
            <person name="Reiff S.B."/>
            <person name="Swart E.C."/>
            <person name="Gosai S."/>
            <person name="Prabakaran S."/>
            <person name="Witkowska E."/>
            <person name="Larue G.E."/>
            <person name="Fisher S."/>
            <person name="Freeman R.M."/>
            <person name="Gunawardena J."/>
            <person name="Chu W."/>
            <person name="Stover N.A."/>
            <person name="Gregory B.D."/>
            <person name="Nowacki M."/>
            <person name="Derisi J."/>
            <person name="Roy S.W."/>
            <person name="Marshall W.F."/>
            <person name="Sood P."/>
        </authorList>
    </citation>
    <scope>NUCLEOTIDE SEQUENCE [LARGE SCALE GENOMIC DNA]</scope>
    <source>
        <strain evidence="1">WM001</strain>
    </source>
</reference>
<sequence length="479" mass="55886">MIYSKIIRYSSTLAEAMSHQDYTNLIINSKTISSLVNNFNPNLVSWQSTLHIKALGSIIREYPNQIYNLSMPACQQIIDDSLNKIEKFTYQEFTDVLYFLRNSMYLSYLPYNDTNIKKIIEYVEKPITDKPNFKPLCSLAYQLSGCGIFSKNLWSQTMEHIKKERYVRITDLKEILFAFSYNSAQCENIWINILENASNKVIKCGIKTNLLIDYYLKYEQLCAMKSRPVNQDIASLVKSEIVKVFNKNSFSDVSSLMESLKMSNTFEFVYEDYIKKIGSASHMNNDFFIENLSEYTRLKNFNKELAEGMIKEIDIRFNKETLFESKKIKKVVVALKKHNLPFKDYQLLLSDPKISSFNASNFFIILAIVPELTQKSLLNLPAYDSSKIKFIRRFDMFKYFLLMNSLGISNEETELHKKNVLKAIDASTSKYPFLTLPIVKECVNYSHFAKLPVFKEIYDLCFPRIPENIINKDNYKAFL</sequence>
<gene>
    <name evidence="1" type="ORF">SteCoe_14975</name>
</gene>
<dbReference type="Proteomes" id="UP000187209">
    <property type="component" value="Unassembled WGS sequence"/>
</dbReference>
<evidence type="ECO:0000313" key="2">
    <source>
        <dbReference type="Proteomes" id="UP000187209"/>
    </source>
</evidence>
<proteinExistence type="predicted"/>
<dbReference type="EMBL" id="MPUH01000284">
    <property type="protein sequence ID" value="OMJ83989.1"/>
    <property type="molecule type" value="Genomic_DNA"/>
</dbReference>
<organism evidence="1 2">
    <name type="scientific">Stentor coeruleus</name>
    <dbReference type="NCBI Taxonomy" id="5963"/>
    <lineage>
        <taxon>Eukaryota</taxon>
        <taxon>Sar</taxon>
        <taxon>Alveolata</taxon>
        <taxon>Ciliophora</taxon>
        <taxon>Postciliodesmatophora</taxon>
        <taxon>Heterotrichea</taxon>
        <taxon>Heterotrichida</taxon>
        <taxon>Stentoridae</taxon>
        <taxon>Stentor</taxon>
    </lineage>
</organism>
<protein>
    <submittedName>
        <fullName evidence="1">Uncharacterized protein</fullName>
    </submittedName>
</protein>
<accession>A0A1R2C4U1</accession>
<keyword evidence="2" id="KW-1185">Reference proteome</keyword>
<name>A0A1R2C4U1_9CILI</name>